<protein>
    <submittedName>
        <fullName evidence="2">DNA-binding protein</fullName>
    </submittedName>
</protein>
<name>A0A369MQR1_EGGLN</name>
<dbReference type="InterPro" id="IPR011664">
    <property type="entry name" value="Abi_system_AbiD/AbiF-like"/>
</dbReference>
<dbReference type="AlphaFoldDB" id="A0A369MQR1"/>
<evidence type="ECO:0000313" key="2">
    <source>
        <dbReference type="EMBL" id="RDB79096.1"/>
    </source>
</evidence>
<dbReference type="Proteomes" id="UP000253752">
    <property type="component" value="Unassembled WGS sequence"/>
</dbReference>
<dbReference type="Pfam" id="PF07751">
    <property type="entry name" value="Abi_2"/>
    <property type="match status" value="1"/>
</dbReference>
<reference evidence="2 3" key="1">
    <citation type="journal article" date="2018" name="Elife">
        <title>Discovery and characterization of a prevalent human gut bacterial enzyme sufficient for the inactivation of a family of plant toxins.</title>
        <authorList>
            <person name="Koppel N."/>
            <person name="Bisanz J.E."/>
            <person name="Pandelia M.E."/>
            <person name="Turnbaugh P.J."/>
            <person name="Balskus E.P."/>
        </authorList>
    </citation>
    <scope>NUCLEOTIDE SEQUENCE [LARGE SCALE GENOMIC DNA]</scope>
    <source>
        <strain evidence="2 3">MR1 #12</strain>
    </source>
</reference>
<comment type="caution">
    <text evidence="2">The sequence shown here is derived from an EMBL/GenBank/DDBJ whole genome shotgun (WGS) entry which is preliminary data.</text>
</comment>
<gene>
    <name evidence="2" type="ORF">C1872_08750</name>
</gene>
<organism evidence="2 3">
    <name type="scientific">Eggerthella lenta</name>
    <name type="common">Eubacterium lentum</name>
    <dbReference type="NCBI Taxonomy" id="84112"/>
    <lineage>
        <taxon>Bacteria</taxon>
        <taxon>Bacillati</taxon>
        <taxon>Actinomycetota</taxon>
        <taxon>Coriobacteriia</taxon>
        <taxon>Eggerthellales</taxon>
        <taxon>Eggerthellaceae</taxon>
        <taxon>Eggerthella</taxon>
    </lineage>
</organism>
<dbReference type="GO" id="GO:0003677">
    <property type="term" value="F:DNA binding"/>
    <property type="evidence" value="ECO:0007669"/>
    <property type="project" value="UniProtKB-KW"/>
</dbReference>
<proteinExistence type="predicted"/>
<feature type="region of interest" description="Disordered" evidence="1">
    <location>
        <begin position="1"/>
        <end position="33"/>
    </location>
</feature>
<evidence type="ECO:0000313" key="3">
    <source>
        <dbReference type="Proteomes" id="UP000253752"/>
    </source>
</evidence>
<accession>A0A369MQR1</accession>
<sequence length="345" mass="39040">MQPTSNQEGGPMAKELQQTEEACSEKEPKQQKPKLAIAEQITHLKSKGVKFAICDEEEATSFLADVCDFYEATSYRKLFTKRQGGKHDGEYIDLDFAQLKAFFELDQTLRETLFPMTQHIEHAWKVALKRAVADRDGEDGYSIVVDYMGSLSPKDRKYRDGEIKRSSRNPYAHGVYEKYADCMPVWAFLELTSFGTLADFVRFCGNRWGDKSLVRAHYDLKKVKSVRNCAAHGSCIINVFAEGENSRHTTSVDTLDAVARVSLSKATRKKWMRNAAAQEIAITLVRYSKDVRDAESREKAERWLKGFFDEVRQDADLLPQTGPDATSAAAFNFMEALTKSLGLIK</sequence>
<dbReference type="EMBL" id="PPTX01000012">
    <property type="protein sequence ID" value="RDB79096.1"/>
    <property type="molecule type" value="Genomic_DNA"/>
</dbReference>
<keyword evidence="2" id="KW-0238">DNA-binding</keyword>
<evidence type="ECO:0000256" key="1">
    <source>
        <dbReference type="SAM" id="MobiDB-lite"/>
    </source>
</evidence>